<evidence type="ECO:0000256" key="5">
    <source>
        <dbReference type="ARBA" id="ARBA00022723"/>
    </source>
</evidence>
<comment type="caution">
    <text evidence="10">The sequence shown here is derived from an EMBL/GenBank/DDBJ whole genome shotgun (WGS) entry which is preliminary data.</text>
</comment>
<evidence type="ECO:0000256" key="7">
    <source>
        <dbReference type="ARBA" id="ARBA00023242"/>
    </source>
</evidence>
<evidence type="ECO:0000313" key="11">
    <source>
        <dbReference type="Proteomes" id="UP000886998"/>
    </source>
</evidence>
<dbReference type="Proteomes" id="UP000886998">
    <property type="component" value="Unassembled WGS sequence"/>
</dbReference>
<comment type="similarity">
    <text evidence="3">Belongs to the HARBI1 family.</text>
</comment>
<comment type="cofactor">
    <cofactor evidence="1">
        <name>a divalent metal cation</name>
        <dbReference type="ChEBI" id="CHEBI:60240"/>
    </cofactor>
</comment>
<dbReference type="PANTHER" id="PTHR22930:SF269">
    <property type="entry name" value="NUCLEASE HARBI1-LIKE PROTEIN"/>
    <property type="match status" value="1"/>
</dbReference>
<gene>
    <name evidence="10" type="primary">NCL1_25554</name>
    <name evidence="10" type="ORF">TNIN_168501</name>
</gene>
<dbReference type="Pfam" id="PF13359">
    <property type="entry name" value="DDE_Tnp_4"/>
    <property type="match status" value="1"/>
</dbReference>
<keyword evidence="5" id="KW-0479">Metal-binding</keyword>
<dbReference type="PANTHER" id="PTHR22930">
    <property type="match status" value="1"/>
</dbReference>
<dbReference type="GO" id="GO:0005634">
    <property type="term" value="C:nucleus"/>
    <property type="evidence" value="ECO:0007669"/>
    <property type="project" value="UniProtKB-SubCell"/>
</dbReference>
<dbReference type="InterPro" id="IPR058353">
    <property type="entry name" value="DUF8040"/>
</dbReference>
<evidence type="ECO:0000313" key="10">
    <source>
        <dbReference type="EMBL" id="GFY57440.1"/>
    </source>
</evidence>
<proteinExistence type="inferred from homology"/>
<organism evidence="10 11">
    <name type="scientific">Trichonephila inaurata madagascariensis</name>
    <dbReference type="NCBI Taxonomy" id="2747483"/>
    <lineage>
        <taxon>Eukaryota</taxon>
        <taxon>Metazoa</taxon>
        <taxon>Ecdysozoa</taxon>
        <taxon>Arthropoda</taxon>
        <taxon>Chelicerata</taxon>
        <taxon>Arachnida</taxon>
        <taxon>Araneae</taxon>
        <taxon>Araneomorphae</taxon>
        <taxon>Entelegynae</taxon>
        <taxon>Araneoidea</taxon>
        <taxon>Nephilidae</taxon>
        <taxon>Trichonephila</taxon>
        <taxon>Trichonephila inaurata</taxon>
    </lineage>
</organism>
<accession>A0A8X6XPE3</accession>
<dbReference type="GO" id="GO:0046872">
    <property type="term" value="F:metal ion binding"/>
    <property type="evidence" value="ECO:0007669"/>
    <property type="project" value="UniProtKB-KW"/>
</dbReference>
<dbReference type="EMBL" id="BMAV01011513">
    <property type="protein sequence ID" value="GFY57440.1"/>
    <property type="molecule type" value="Genomic_DNA"/>
</dbReference>
<evidence type="ECO:0000256" key="6">
    <source>
        <dbReference type="ARBA" id="ARBA00022801"/>
    </source>
</evidence>
<keyword evidence="6" id="KW-0378">Hydrolase</keyword>
<dbReference type="GO" id="GO:0016787">
    <property type="term" value="F:hydrolase activity"/>
    <property type="evidence" value="ECO:0007669"/>
    <property type="project" value="UniProtKB-KW"/>
</dbReference>
<dbReference type="AlphaFoldDB" id="A0A8X6XPE3"/>
<dbReference type="InterPro" id="IPR027806">
    <property type="entry name" value="HARBI1_dom"/>
</dbReference>
<protein>
    <submittedName>
        <fullName evidence="10">Protein ALP1-like</fullName>
    </submittedName>
</protein>
<evidence type="ECO:0000256" key="2">
    <source>
        <dbReference type="ARBA" id="ARBA00004123"/>
    </source>
</evidence>
<evidence type="ECO:0000256" key="3">
    <source>
        <dbReference type="ARBA" id="ARBA00006958"/>
    </source>
</evidence>
<keyword evidence="4" id="KW-0540">Nuclease</keyword>
<dbReference type="InterPro" id="IPR045249">
    <property type="entry name" value="HARBI1-like"/>
</dbReference>
<evidence type="ECO:0000256" key="4">
    <source>
        <dbReference type="ARBA" id="ARBA00022722"/>
    </source>
</evidence>
<feature type="domain" description="DDE Tnp4" evidence="8">
    <location>
        <begin position="183"/>
        <end position="326"/>
    </location>
</feature>
<dbReference type="GO" id="GO:0004518">
    <property type="term" value="F:nuclease activity"/>
    <property type="evidence" value="ECO:0007669"/>
    <property type="project" value="UniProtKB-KW"/>
</dbReference>
<keyword evidence="7" id="KW-0539">Nucleus</keyword>
<name>A0A8X6XPE3_9ARAC</name>
<keyword evidence="11" id="KW-1185">Reference proteome</keyword>
<evidence type="ECO:0000259" key="9">
    <source>
        <dbReference type="Pfam" id="PF26138"/>
    </source>
</evidence>
<feature type="domain" description="DUF8040" evidence="9">
    <location>
        <begin position="51"/>
        <end position="135"/>
    </location>
</feature>
<dbReference type="Pfam" id="PF26138">
    <property type="entry name" value="DUF8040"/>
    <property type="match status" value="1"/>
</dbReference>
<evidence type="ECO:0000259" key="8">
    <source>
        <dbReference type="Pfam" id="PF13359"/>
    </source>
</evidence>
<sequence length="366" mass="41712">MIEPEEASALLVLALLTKPRQRKARRKRMWVHPSLQNREKGAFSQLYPELLSSEEKFFNYFHMPQSGFEELHGMIQHKIKKKDTLMRNAIPTKERLAITLRYLASGCTLTDLCRSFKCGISTISKMVEEVCEAIWELRSLFLEVPSKNEWMDIASNFERMANFPHCLGAIAGKHIRIIKAQDNGSYSIVLLAICDSDYLFRAVDIGAFGSQSDSGVLVNSDLWKRISSNTFNIPPACPIVEGGPNIEYVFVADEAFGLSKHMMRPFAGNSLTTKQKVFNKRLNRARRFIDCSFGILANKWRIFHRPLNVEVHFSENIVKSCVILHNFVILRHGVTFEDTLFIPTTLENTEMGPEVSAKSYADNQEI</sequence>
<dbReference type="OrthoDB" id="6417243at2759"/>
<evidence type="ECO:0000256" key="1">
    <source>
        <dbReference type="ARBA" id="ARBA00001968"/>
    </source>
</evidence>
<comment type="subcellular location">
    <subcellularLocation>
        <location evidence="2">Nucleus</location>
    </subcellularLocation>
</comment>
<reference evidence="10" key="1">
    <citation type="submission" date="2020-08" db="EMBL/GenBank/DDBJ databases">
        <title>Multicomponent nature underlies the extraordinary mechanical properties of spider dragline silk.</title>
        <authorList>
            <person name="Kono N."/>
            <person name="Nakamura H."/>
            <person name="Mori M."/>
            <person name="Yoshida Y."/>
            <person name="Ohtoshi R."/>
            <person name="Malay A.D."/>
            <person name="Moran D.A.P."/>
            <person name="Tomita M."/>
            <person name="Numata K."/>
            <person name="Arakawa K."/>
        </authorList>
    </citation>
    <scope>NUCLEOTIDE SEQUENCE</scope>
</reference>